<evidence type="ECO:0000256" key="9">
    <source>
        <dbReference type="ARBA" id="ARBA00023136"/>
    </source>
</evidence>
<comment type="subcellular location">
    <subcellularLocation>
        <location evidence="1">Cell outer membrane</location>
        <topology evidence="1">Multi-pass membrane protein</topology>
    </subcellularLocation>
</comment>
<keyword evidence="10" id="KW-0998">Cell outer membrane</keyword>
<evidence type="ECO:0000256" key="7">
    <source>
        <dbReference type="ARBA" id="ARBA00023065"/>
    </source>
</evidence>
<proteinExistence type="predicted"/>
<evidence type="ECO:0000256" key="2">
    <source>
        <dbReference type="ARBA" id="ARBA00011233"/>
    </source>
</evidence>
<dbReference type="GO" id="GO:0006811">
    <property type="term" value="P:monoatomic ion transport"/>
    <property type="evidence" value="ECO:0007669"/>
    <property type="project" value="UniProtKB-KW"/>
</dbReference>
<comment type="subunit">
    <text evidence="2">Homotrimer.</text>
</comment>
<keyword evidence="8" id="KW-0626">Porin</keyword>
<accession>A0A6J5J4H7</accession>
<dbReference type="InterPro" id="IPR023614">
    <property type="entry name" value="Porin_dom_sf"/>
</dbReference>
<feature type="domain" description="Porin" evidence="11">
    <location>
        <begin position="11"/>
        <end position="369"/>
    </location>
</feature>
<evidence type="ECO:0000259" key="11">
    <source>
        <dbReference type="Pfam" id="PF13609"/>
    </source>
</evidence>
<reference evidence="12 13" key="1">
    <citation type="submission" date="2020-04" db="EMBL/GenBank/DDBJ databases">
        <authorList>
            <person name="Depoorter E."/>
        </authorList>
    </citation>
    <scope>NUCLEOTIDE SEQUENCE [LARGE SCALE GENOMIC DNA]</scope>
    <source>
        <strain evidence="12 13">BCC0217</strain>
    </source>
</reference>
<keyword evidence="3" id="KW-0813">Transport</keyword>
<dbReference type="InterPro" id="IPR050298">
    <property type="entry name" value="Gram-neg_bact_OMP"/>
</dbReference>
<dbReference type="SUPFAM" id="SSF56935">
    <property type="entry name" value="Porins"/>
    <property type="match status" value="1"/>
</dbReference>
<dbReference type="InterPro" id="IPR033900">
    <property type="entry name" value="Gram_neg_porin_domain"/>
</dbReference>
<evidence type="ECO:0000256" key="8">
    <source>
        <dbReference type="ARBA" id="ARBA00023114"/>
    </source>
</evidence>
<sequence>MQTKWRLPAFASLAMTSAVHAQSSLTLYGLIDEGITYVNSAQTGRAAGKPTGASQFALTDGHATGVSGSRWGLRGLEDLGGGLKATFVLENGFMANTGSLAQGGAEFGRQSYVGLASDLGTLTLGRQYDPLVNFVQPYAAAGTWAGYMGSHADDVDNLSNTNRINNAVKFTSATYHGFAMAAMVSLGGVAGHTGQNQIWSIAGGYTGTAFAFGLGYLNARDPNVSFYGNTPNKGSAVANNIGSPGSATTPQAYPVFAGYASAKTLQIAGAGMSWSYAGSVVSVSATNTRFGGLGSSSGPNPLGYSGLAMFTSVDLNARYRATPTLQFALGFDYTTRSSVKGDDGARYLQMNAAVDYSLSKATDLYVLAAGQRVSGTDSLGQPAVASIAGFNPSATNKQVAFRLGAIHRF</sequence>
<evidence type="ECO:0000256" key="6">
    <source>
        <dbReference type="ARBA" id="ARBA00022729"/>
    </source>
</evidence>
<protein>
    <submittedName>
        <fullName evidence="12">Porin</fullName>
    </submittedName>
</protein>
<evidence type="ECO:0000256" key="1">
    <source>
        <dbReference type="ARBA" id="ARBA00004571"/>
    </source>
</evidence>
<dbReference type="Gene3D" id="2.40.160.10">
    <property type="entry name" value="Porin"/>
    <property type="match status" value="1"/>
</dbReference>
<dbReference type="Proteomes" id="UP000494301">
    <property type="component" value="Unassembled WGS sequence"/>
</dbReference>
<organism evidence="12 13">
    <name type="scientific">Burkholderia aenigmatica</name>
    <dbReference type="NCBI Taxonomy" id="2015348"/>
    <lineage>
        <taxon>Bacteria</taxon>
        <taxon>Pseudomonadati</taxon>
        <taxon>Pseudomonadota</taxon>
        <taxon>Betaproteobacteria</taxon>
        <taxon>Burkholderiales</taxon>
        <taxon>Burkholderiaceae</taxon>
        <taxon>Burkholderia</taxon>
        <taxon>Burkholderia cepacia complex</taxon>
    </lineage>
</organism>
<dbReference type="EMBL" id="CABWIL020000014">
    <property type="protein sequence ID" value="CAB3966506.1"/>
    <property type="molecule type" value="Genomic_DNA"/>
</dbReference>
<dbReference type="PRINTS" id="PR00184">
    <property type="entry name" value="NEISSPPORIN"/>
</dbReference>
<keyword evidence="5" id="KW-0812">Transmembrane</keyword>
<dbReference type="CDD" id="cd00342">
    <property type="entry name" value="gram_neg_porins"/>
    <property type="match status" value="1"/>
</dbReference>
<gene>
    <name evidence="12" type="ORF">BLA3211_03964</name>
</gene>
<evidence type="ECO:0000313" key="12">
    <source>
        <dbReference type="EMBL" id="CAB3966506.1"/>
    </source>
</evidence>
<dbReference type="InterPro" id="IPR002299">
    <property type="entry name" value="Porin_Neis"/>
</dbReference>
<dbReference type="GO" id="GO:0015288">
    <property type="term" value="F:porin activity"/>
    <property type="evidence" value="ECO:0007669"/>
    <property type="project" value="UniProtKB-KW"/>
</dbReference>
<dbReference type="PANTHER" id="PTHR34501:SF9">
    <property type="entry name" value="MAJOR OUTER MEMBRANE PROTEIN P.IA"/>
    <property type="match status" value="1"/>
</dbReference>
<dbReference type="GO" id="GO:0046930">
    <property type="term" value="C:pore complex"/>
    <property type="evidence" value="ECO:0007669"/>
    <property type="project" value="UniProtKB-KW"/>
</dbReference>
<evidence type="ECO:0000256" key="10">
    <source>
        <dbReference type="ARBA" id="ARBA00023237"/>
    </source>
</evidence>
<evidence type="ECO:0000256" key="3">
    <source>
        <dbReference type="ARBA" id="ARBA00022448"/>
    </source>
</evidence>
<keyword evidence="9" id="KW-0472">Membrane</keyword>
<keyword evidence="7" id="KW-0406">Ion transport</keyword>
<evidence type="ECO:0000256" key="5">
    <source>
        <dbReference type="ARBA" id="ARBA00022692"/>
    </source>
</evidence>
<dbReference type="PANTHER" id="PTHR34501">
    <property type="entry name" value="PROTEIN YDDL-RELATED"/>
    <property type="match status" value="1"/>
</dbReference>
<keyword evidence="6" id="KW-0732">Signal</keyword>
<name>A0A6J5J4H7_9BURK</name>
<dbReference type="GO" id="GO:0009279">
    <property type="term" value="C:cell outer membrane"/>
    <property type="evidence" value="ECO:0007669"/>
    <property type="project" value="UniProtKB-SubCell"/>
</dbReference>
<dbReference type="AlphaFoldDB" id="A0A6J5J4H7"/>
<evidence type="ECO:0000313" key="13">
    <source>
        <dbReference type="Proteomes" id="UP000494301"/>
    </source>
</evidence>
<keyword evidence="4" id="KW-1134">Transmembrane beta strand</keyword>
<evidence type="ECO:0000256" key="4">
    <source>
        <dbReference type="ARBA" id="ARBA00022452"/>
    </source>
</evidence>
<dbReference type="RefSeq" id="WP_236027200.1">
    <property type="nucleotide sequence ID" value="NZ_CABVQF010000001.1"/>
</dbReference>
<dbReference type="Pfam" id="PF13609">
    <property type="entry name" value="Porin_4"/>
    <property type="match status" value="1"/>
</dbReference>